<keyword evidence="2" id="KW-0862">Zinc</keyword>
<keyword evidence="4" id="KW-0539">Nucleus</keyword>
<dbReference type="GO" id="GO:0005634">
    <property type="term" value="C:nucleus"/>
    <property type="evidence" value="ECO:0007669"/>
    <property type="project" value="InterPro"/>
</dbReference>
<dbReference type="SUPFAM" id="SSF82927">
    <property type="entry name" value="Cysteine-rich DNA binding domain, (DM domain)"/>
    <property type="match status" value="1"/>
</dbReference>
<feature type="region of interest" description="Disordered" evidence="5">
    <location>
        <begin position="254"/>
        <end position="285"/>
    </location>
</feature>
<dbReference type="PANTHER" id="PTHR12322:SF116">
    <property type="entry name" value="DOUBLESEX-MAB RELATED 99B"/>
    <property type="match status" value="1"/>
</dbReference>
<evidence type="ECO:0000256" key="3">
    <source>
        <dbReference type="ARBA" id="ARBA00023125"/>
    </source>
</evidence>
<evidence type="ECO:0000256" key="5">
    <source>
        <dbReference type="SAM" id="MobiDB-lite"/>
    </source>
</evidence>
<dbReference type="PROSITE" id="PS40000">
    <property type="entry name" value="DM_1"/>
    <property type="match status" value="1"/>
</dbReference>
<dbReference type="InterPro" id="IPR036407">
    <property type="entry name" value="DM_DNA-bd_sf"/>
</dbReference>
<evidence type="ECO:0000256" key="2">
    <source>
        <dbReference type="ARBA" id="ARBA00022833"/>
    </source>
</evidence>
<evidence type="ECO:0000256" key="4">
    <source>
        <dbReference type="ARBA" id="ARBA00023242"/>
    </source>
</evidence>
<keyword evidence="3" id="KW-0238">DNA-binding</keyword>
<dbReference type="Gene3D" id="4.10.1040.10">
    <property type="entry name" value="DM DNA-binding domain"/>
    <property type="match status" value="1"/>
</dbReference>
<dbReference type="EMBL" id="MW916663">
    <property type="protein sequence ID" value="QWY93920.1"/>
    <property type="molecule type" value="mRNA"/>
</dbReference>
<sequence>MAPTDQLRRQQTCPKCRNHGIISKKKSHKKFCKYETCNCRHCILTDKRRQITKEQTALRRSQKEEEEMGLALPMSQSAFDNDVNLKNLNLLFPDKNISYLNAVLQRNANNLHAAIEKIRGAEGQNSCSSSSFDVKYEIGSPRRPPSWTQNYPSFNYYPPFHQYPQIPQVHPPIPPQVNGTSPCYPTVPYRPQGQYALPPPGGYASNYQIQMERFGGSLPEPSCSLNNPTLTPLRTMGYYPTKDQSYQGFPLTVPATSSTITDPEQEEEGKLVIDEDVQDDNSRFM</sequence>
<organism evidence="7">
    <name type="scientific">Solemya velum</name>
    <name type="common">Atlantic awningclam</name>
    <dbReference type="NCBI Taxonomy" id="13268"/>
    <lineage>
        <taxon>Eukaryota</taxon>
        <taxon>Metazoa</taxon>
        <taxon>Spiralia</taxon>
        <taxon>Lophotrochozoa</taxon>
        <taxon>Mollusca</taxon>
        <taxon>Bivalvia</taxon>
        <taxon>Protobranchia</taxon>
        <taxon>Solemyida</taxon>
        <taxon>Solemyoidea</taxon>
        <taxon>Solemyidae</taxon>
        <taxon>Solemya</taxon>
    </lineage>
</organism>
<name>A0A8F3IZR4_SOLVE</name>
<keyword evidence="1" id="KW-0479">Metal-binding</keyword>
<dbReference type="GO" id="GO:0000978">
    <property type="term" value="F:RNA polymerase II cis-regulatory region sequence-specific DNA binding"/>
    <property type="evidence" value="ECO:0007669"/>
    <property type="project" value="TreeGrafter"/>
</dbReference>
<protein>
    <submittedName>
        <fullName evidence="7">Putative doublesex-and mab-3-related transcription factor 1L</fullName>
    </submittedName>
</protein>
<dbReference type="PANTHER" id="PTHR12322">
    <property type="entry name" value="DOUBLESEX AND MAB-3 RELATED TRANSCRIPTION FACTOR DMRT"/>
    <property type="match status" value="1"/>
</dbReference>
<dbReference type="GO" id="GO:0046872">
    <property type="term" value="F:metal ion binding"/>
    <property type="evidence" value="ECO:0007669"/>
    <property type="project" value="UniProtKB-KW"/>
</dbReference>
<dbReference type="SMART" id="SM00301">
    <property type="entry name" value="DM"/>
    <property type="match status" value="1"/>
</dbReference>
<evidence type="ECO:0000259" key="6">
    <source>
        <dbReference type="PROSITE" id="PS40000"/>
    </source>
</evidence>
<dbReference type="InterPro" id="IPR001275">
    <property type="entry name" value="DM_DNA-bd"/>
</dbReference>
<reference evidence="7" key="1">
    <citation type="submission" date="2021-04" db="EMBL/GenBank/DDBJ databases">
        <authorList>
            <person name="Evensen K.G."/>
        </authorList>
    </citation>
    <scope>NUCLEOTIDE SEQUENCE</scope>
    <source>
        <strain evidence="7">Sv_DMRT1L</strain>
    </source>
</reference>
<evidence type="ECO:0000256" key="1">
    <source>
        <dbReference type="ARBA" id="ARBA00022723"/>
    </source>
</evidence>
<reference evidence="7" key="2">
    <citation type="submission" date="2021-07" db="EMBL/GenBank/DDBJ databases">
        <title>Comparative Phylotranscriptomics Reveals putative Sex Determining Genes in Bivalvia.</title>
        <authorList>
            <person name="Poynton H.C."/>
            <person name="Robinson W.E."/>
            <person name="Krick K."/>
        </authorList>
    </citation>
    <scope>NUCLEOTIDE SEQUENCE</scope>
    <source>
        <strain evidence="7">Sv_DMRT1L</strain>
    </source>
</reference>
<accession>A0A8F3IZR4</accession>
<proteinExistence type="evidence at transcript level"/>
<evidence type="ECO:0000313" key="7">
    <source>
        <dbReference type="EMBL" id="QWY93920.1"/>
    </source>
</evidence>
<feature type="domain" description="DM" evidence="6">
    <location>
        <begin position="13"/>
        <end position="42"/>
    </location>
</feature>
<dbReference type="AlphaFoldDB" id="A0A8F3IZR4"/>
<dbReference type="InterPro" id="IPR026607">
    <property type="entry name" value="DMRT"/>
</dbReference>
<dbReference type="GO" id="GO:0000981">
    <property type="term" value="F:DNA-binding transcription factor activity, RNA polymerase II-specific"/>
    <property type="evidence" value="ECO:0007669"/>
    <property type="project" value="TreeGrafter"/>
</dbReference>
<dbReference type="Pfam" id="PF00751">
    <property type="entry name" value="DM"/>
    <property type="match status" value="1"/>
</dbReference>
<dbReference type="GO" id="GO:0007548">
    <property type="term" value="P:sex differentiation"/>
    <property type="evidence" value="ECO:0007669"/>
    <property type="project" value="TreeGrafter"/>
</dbReference>